<dbReference type="EMBL" id="KQ767242">
    <property type="protein sequence ID" value="OAD53480.1"/>
    <property type="molecule type" value="Genomic_DNA"/>
</dbReference>
<keyword evidence="2" id="KW-1185">Reference proteome</keyword>
<reference evidence="1 2" key="1">
    <citation type="submission" date="2015-07" db="EMBL/GenBank/DDBJ databases">
        <title>The genome of Eufriesea mexicana.</title>
        <authorList>
            <person name="Pan H."/>
            <person name="Kapheim K."/>
        </authorList>
    </citation>
    <scope>NUCLEOTIDE SEQUENCE [LARGE SCALE GENOMIC DNA]</scope>
    <source>
        <strain evidence="1">0111107269</strain>
        <tissue evidence="1">Whole body</tissue>
    </source>
</reference>
<dbReference type="Proteomes" id="UP000250275">
    <property type="component" value="Unassembled WGS sequence"/>
</dbReference>
<dbReference type="AlphaFoldDB" id="A0A310SIU8"/>
<dbReference type="GO" id="GO:0005856">
    <property type="term" value="C:cytoskeleton"/>
    <property type="evidence" value="ECO:0007669"/>
    <property type="project" value="TreeGrafter"/>
</dbReference>
<dbReference type="PANTHER" id="PTHR21580">
    <property type="entry name" value="SHIPPO-1-RELATED"/>
    <property type="match status" value="1"/>
</dbReference>
<dbReference type="InterPro" id="IPR010736">
    <property type="entry name" value="SHIPPO-rpt"/>
</dbReference>
<sequence length="222" mass="24805">MPPKPDTQSKTEPDKYIGSPACNYRSPGPKYNLKTLVGFREHCISKHRNPAYTFGNRQPFLQLCEGPGPKYLIPEPKREGFSFGLIGKTFGPPCVPGPKYLLPTPKTPAFTIKSRTKPRDTCFTPGPYNVKLPPAGPAFYIGERLPSLKCDPVPGPTAYNEVLVKQRAPMYSMAYRQAQKEMCRSPGPKYNPKLEKSRPIYSFGIKHSECAPPYFVECDSPC</sequence>
<organism evidence="1 2">
    <name type="scientific">Eufriesea mexicana</name>
    <dbReference type="NCBI Taxonomy" id="516756"/>
    <lineage>
        <taxon>Eukaryota</taxon>
        <taxon>Metazoa</taxon>
        <taxon>Ecdysozoa</taxon>
        <taxon>Arthropoda</taxon>
        <taxon>Hexapoda</taxon>
        <taxon>Insecta</taxon>
        <taxon>Pterygota</taxon>
        <taxon>Neoptera</taxon>
        <taxon>Endopterygota</taxon>
        <taxon>Hymenoptera</taxon>
        <taxon>Apocrita</taxon>
        <taxon>Aculeata</taxon>
        <taxon>Apoidea</taxon>
        <taxon>Anthophila</taxon>
        <taxon>Apidae</taxon>
        <taxon>Eufriesea</taxon>
    </lineage>
</organism>
<dbReference type="Pfam" id="PF07004">
    <property type="entry name" value="SHIPPO-rpt"/>
    <property type="match status" value="3"/>
</dbReference>
<protein>
    <submittedName>
        <fullName evidence="1">Outer dense fiber protein 3-B</fullName>
    </submittedName>
</protein>
<dbReference type="InterPro" id="IPR051291">
    <property type="entry name" value="CIMAP"/>
</dbReference>
<proteinExistence type="predicted"/>
<evidence type="ECO:0000313" key="2">
    <source>
        <dbReference type="Proteomes" id="UP000250275"/>
    </source>
</evidence>
<name>A0A310SIU8_9HYME</name>
<evidence type="ECO:0000313" key="1">
    <source>
        <dbReference type="EMBL" id="OAD53480.1"/>
    </source>
</evidence>
<accession>A0A310SIU8</accession>
<gene>
    <name evidence="1" type="ORF">WN48_09963</name>
</gene>
<dbReference type="OrthoDB" id="429991at2759"/>
<dbReference type="PANTHER" id="PTHR21580:SF28">
    <property type="entry name" value="BOREALIN N-TERMINAL DOMAIN-CONTAINING PROTEIN-RELATED"/>
    <property type="match status" value="1"/>
</dbReference>